<name>A0ABX6KR64_CHRGL</name>
<feature type="signal peptide" evidence="1">
    <location>
        <begin position="1"/>
        <end position="22"/>
    </location>
</feature>
<dbReference type="Proteomes" id="UP000501570">
    <property type="component" value="Chromosome"/>
</dbReference>
<feature type="chain" id="PRO_5047348587" evidence="1">
    <location>
        <begin position="23"/>
        <end position="198"/>
    </location>
</feature>
<protein>
    <submittedName>
        <fullName evidence="2">Uncharacterized protein</fullName>
    </submittedName>
</protein>
<dbReference type="RefSeq" id="WP_168238520.1">
    <property type="nucleotide sequence ID" value="NZ_CP050995.1"/>
</dbReference>
<keyword evidence="3" id="KW-1185">Reference proteome</keyword>
<keyword evidence="1" id="KW-0732">Signal</keyword>
<evidence type="ECO:0000313" key="2">
    <source>
        <dbReference type="EMBL" id="QIY91109.1"/>
    </source>
</evidence>
<dbReference type="EMBL" id="CP050995">
    <property type="protein sequence ID" value="QIY91109.1"/>
    <property type="molecule type" value="Genomic_DNA"/>
</dbReference>
<sequence length="198" mass="22652">MKKNIIMYTMLFLLCSFSFIRAQTAEDKKQISTAVTEILKGFQTKNGDLMNAYVNKAYGVGVLFKSGGDLGFVLNEEVDFDMPLGYIEKAWNIRNQFPIQFGDVSQYDSKNKKWKKEGLFVQFNSNSVNDYVDKFSDVSSIKDQDIFKINSDPEDVVFVTLAENSKENAPINGFRFVMTRIGAKWYLTLIDVTEYNAE</sequence>
<evidence type="ECO:0000256" key="1">
    <source>
        <dbReference type="SAM" id="SignalP"/>
    </source>
</evidence>
<reference evidence="2 3" key="1">
    <citation type="submission" date="2019-09" db="EMBL/GenBank/DDBJ databases">
        <title>FDA dAtabase for Regulatory Grade micrObial Sequences (FDA-ARGOS): Supporting development and validation of Infectious Disease Dx tests.</title>
        <authorList>
            <person name="Sciortino C."/>
            <person name="Tallon L."/>
            <person name="Sadzewicz L."/>
            <person name="Vavikolanu K."/>
            <person name="Mehta A."/>
            <person name="Aluvathingal J."/>
            <person name="Nadendla S."/>
            <person name="Nandy P."/>
            <person name="Geyer C."/>
            <person name="Yan Y."/>
            <person name="Sichtig H."/>
        </authorList>
    </citation>
    <scope>NUCLEOTIDE SEQUENCE [LARGE SCALE GENOMIC DNA]</scope>
    <source>
        <strain evidence="2 3">FDAARGOS_636</strain>
    </source>
</reference>
<accession>A0ABX6KR64</accession>
<evidence type="ECO:0000313" key="3">
    <source>
        <dbReference type="Proteomes" id="UP000501570"/>
    </source>
</evidence>
<proteinExistence type="predicted"/>
<gene>
    <name evidence="2" type="ORF">FOB44_10810</name>
</gene>
<organism evidence="2 3">
    <name type="scientific">Chryseobacterium gallinarum</name>
    <dbReference type="NCBI Taxonomy" id="1324352"/>
    <lineage>
        <taxon>Bacteria</taxon>
        <taxon>Pseudomonadati</taxon>
        <taxon>Bacteroidota</taxon>
        <taxon>Flavobacteriia</taxon>
        <taxon>Flavobacteriales</taxon>
        <taxon>Weeksellaceae</taxon>
        <taxon>Chryseobacterium group</taxon>
        <taxon>Chryseobacterium</taxon>
    </lineage>
</organism>